<protein>
    <recommendedName>
        <fullName evidence="5">Secreted protein</fullName>
    </recommendedName>
</protein>
<keyword evidence="1" id="KW-0732">Signal</keyword>
<dbReference type="EMBL" id="MNCJ02000329">
    <property type="protein sequence ID" value="KAF5768097.1"/>
    <property type="molecule type" value="Genomic_DNA"/>
</dbReference>
<evidence type="ECO:0000256" key="1">
    <source>
        <dbReference type="SAM" id="SignalP"/>
    </source>
</evidence>
<evidence type="ECO:0000313" key="4">
    <source>
        <dbReference type="Proteomes" id="UP000215914"/>
    </source>
</evidence>
<dbReference type="AlphaFoldDB" id="A0A251SEX6"/>
<reference evidence="3" key="2">
    <citation type="submission" date="2017-02" db="EMBL/GenBank/DDBJ databases">
        <title>Sunflower complete genome.</title>
        <authorList>
            <person name="Langlade N."/>
            <person name="Munos S."/>
        </authorList>
    </citation>
    <scope>NUCLEOTIDE SEQUENCE [LARGE SCALE GENOMIC DNA]</scope>
    <source>
        <tissue evidence="3">Leaves</tissue>
    </source>
</reference>
<evidence type="ECO:0000313" key="3">
    <source>
        <dbReference type="EMBL" id="OTF97419.1"/>
    </source>
</evidence>
<reference evidence="2 4" key="1">
    <citation type="journal article" date="2017" name="Nature">
        <title>The sunflower genome provides insights into oil metabolism, flowering and Asterid evolution.</title>
        <authorList>
            <person name="Badouin H."/>
            <person name="Gouzy J."/>
            <person name="Grassa C.J."/>
            <person name="Murat F."/>
            <person name="Staton S.E."/>
            <person name="Cottret L."/>
            <person name="Lelandais-Briere C."/>
            <person name="Owens G.L."/>
            <person name="Carrere S."/>
            <person name="Mayjonade B."/>
            <person name="Legrand L."/>
            <person name="Gill N."/>
            <person name="Kane N.C."/>
            <person name="Bowers J.E."/>
            <person name="Hubner S."/>
            <person name="Bellec A."/>
            <person name="Berard A."/>
            <person name="Berges H."/>
            <person name="Blanchet N."/>
            <person name="Boniface M.C."/>
            <person name="Brunel D."/>
            <person name="Catrice O."/>
            <person name="Chaidir N."/>
            <person name="Claudel C."/>
            <person name="Donnadieu C."/>
            <person name="Faraut T."/>
            <person name="Fievet G."/>
            <person name="Helmstetter N."/>
            <person name="King M."/>
            <person name="Knapp S.J."/>
            <person name="Lai Z."/>
            <person name="Le Paslier M.C."/>
            <person name="Lippi Y."/>
            <person name="Lorenzon L."/>
            <person name="Mandel J.R."/>
            <person name="Marage G."/>
            <person name="Marchand G."/>
            <person name="Marquand E."/>
            <person name="Bret-Mestries E."/>
            <person name="Morien E."/>
            <person name="Nambeesan S."/>
            <person name="Nguyen T."/>
            <person name="Pegot-Espagnet P."/>
            <person name="Pouilly N."/>
            <person name="Raftis F."/>
            <person name="Sallet E."/>
            <person name="Schiex T."/>
            <person name="Thomas J."/>
            <person name="Vandecasteele C."/>
            <person name="Vares D."/>
            <person name="Vear F."/>
            <person name="Vautrin S."/>
            <person name="Crespi M."/>
            <person name="Mangin B."/>
            <person name="Burke J.M."/>
            <person name="Salse J."/>
            <person name="Munos S."/>
            <person name="Vincourt P."/>
            <person name="Rieseberg L.H."/>
            <person name="Langlade N.B."/>
        </authorList>
    </citation>
    <scope>NUCLEOTIDE SEQUENCE [LARGE SCALE GENOMIC DNA]</scope>
    <source>
        <strain evidence="4">cv. SF193</strain>
        <tissue evidence="2">Leaves</tissue>
    </source>
</reference>
<reference evidence="2" key="3">
    <citation type="submission" date="2020-06" db="EMBL/GenBank/DDBJ databases">
        <title>Helianthus annuus Genome sequencing and assembly Release 2.</title>
        <authorList>
            <person name="Gouzy J."/>
            <person name="Langlade N."/>
            <person name="Munos S."/>
        </authorList>
    </citation>
    <scope>NUCLEOTIDE SEQUENCE</scope>
    <source>
        <tissue evidence="2">Leaves</tissue>
    </source>
</reference>
<proteinExistence type="predicted"/>
<sequence length="69" mass="7654">MSFFKAITLLLCSLSALESVIINSLDFSRSVIKLLLWREYLSHLATKSTHLAHLLSVGLDCTSMLAMKA</sequence>
<dbReference type="Gramene" id="mRNA:HanXRQr2_Chr14g0632391">
    <property type="protein sequence ID" value="CDS:HanXRQr2_Chr14g0632391.1"/>
    <property type="gene ID" value="HanXRQr2_Chr14g0632391"/>
</dbReference>
<name>A0A251SEX6_HELAN</name>
<gene>
    <name evidence="3" type="ORF">HannXRQ_Chr14g0434381</name>
    <name evidence="2" type="ORF">HanXRQr2_Chr14g0632391</name>
</gene>
<accession>A0A251SEX6</accession>
<dbReference type="Proteomes" id="UP000215914">
    <property type="component" value="Chromosome 14"/>
</dbReference>
<organism evidence="3 4">
    <name type="scientific">Helianthus annuus</name>
    <name type="common">Common sunflower</name>
    <dbReference type="NCBI Taxonomy" id="4232"/>
    <lineage>
        <taxon>Eukaryota</taxon>
        <taxon>Viridiplantae</taxon>
        <taxon>Streptophyta</taxon>
        <taxon>Embryophyta</taxon>
        <taxon>Tracheophyta</taxon>
        <taxon>Spermatophyta</taxon>
        <taxon>Magnoliopsida</taxon>
        <taxon>eudicotyledons</taxon>
        <taxon>Gunneridae</taxon>
        <taxon>Pentapetalae</taxon>
        <taxon>asterids</taxon>
        <taxon>campanulids</taxon>
        <taxon>Asterales</taxon>
        <taxon>Asteraceae</taxon>
        <taxon>Asteroideae</taxon>
        <taxon>Heliantheae alliance</taxon>
        <taxon>Heliantheae</taxon>
        <taxon>Helianthus</taxon>
    </lineage>
</organism>
<feature type="chain" id="PRO_5041059624" description="Secreted protein" evidence="1">
    <location>
        <begin position="20"/>
        <end position="69"/>
    </location>
</feature>
<feature type="signal peptide" evidence="1">
    <location>
        <begin position="1"/>
        <end position="19"/>
    </location>
</feature>
<evidence type="ECO:0008006" key="5">
    <source>
        <dbReference type="Google" id="ProtNLM"/>
    </source>
</evidence>
<dbReference type="InParanoid" id="A0A251SEX6"/>
<keyword evidence="4" id="KW-1185">Reference proteome</keyword>
<evidence type="ECO:0000313" key="2">
    <source>
        <dbReference type="EMBL" id="KAF5768097.1"/>
    </source>
</evidence>
<dbReference type="EMBL" id="CM007903">
    <property type="protein sequence ID" value="OTF97419.1"/>
    <property type="molecule type" value="Genomic_DNA"/>
</dbReference>